<feature type="chain" id="PRO_5045219289" description="Porin" evidence="1">
    <location>
        <begin position="27"/>
        <end position="407"/>
    </location>
</feature>
<accession>A0ABV7FIH2</accession>
<organism evidence="2 3">
    <name type="scientific">Agaribacter flavus</name>
    <dbReference type="NCBI Taxonomy" id="1902781"/>
    <lineage>
        <taxon>Bacteria</taxon>
        <taxon>Pseudomonadati</taxon>
        <taxon>Pseudomonadota</taxon>
        <taxon>Gammaproteobacteria</taxon>
        <taxon>Alteromonadales</taxon>
        <taxon>Alteromonadaceae</taxon>
        <taxon>Agaribacter</taxon>
    </lineage>
</organism>
<dbReference type="EMBL" id="JBHRSW010000004">
    <property type="protein sequence ID" value="MFC3120077.1"/>
    <property type="molecule type" value="Genomic_DNA"/>
</dbReference>
<evidence type="ECO:0000313" key="2">
    <source>
        <dbReference type="EMBL" id="MFC3120077.1"/>
    </source>
</evidence>
<dbReference type="Proteomes" id="UP001595478">
    <property type="component" value="Unassembled WGS sequence"/>
</dbReference>
<proteinExistence type="predicted"/>
<name>A0ABV7FIH2_9ALTE</name>
<keyword evidence="3" id="KW-1185">Reference proteome</keyword>
<evidence type="ECO:0000313" key="3">
    <source>
        <dbReference type="Proteomes" id="UP001595478"/>
    </source>
</evidence>
<dbReference type="RefSeq" id="WP_376918220.1">
    <property type="nucleotide sequence ID" value="NZ_JBHRSW010000004.1"/>
</dbReference>
<evidence type="ECO:0000256" key="1">
    <source>
        <dbReference type="SAM" id="SignalP"/>
    </source>
</evidence>
<gene>
    <name evidence="2" type="ORF">ACFOHL_00415</name>
</gene>
<keyword evidence="1" id="KW-0732">Signal</keyword>
<feature type="signal peptide" evidence="1">
    <location>
        <begin position="1"/>
        <end position="26"/>
    </location>
</feature>
<evidence type="ECO:0008006" key="4">
    <source>
        <dbReference type="Google" id="ProtNLM"/>
    </source>
</evidence>
<protein>
    <recommendedName>
        <fullName evidence="4">Porin</fullName>
    </recommendedName>
</protein>
<sequence>MMSIVNNKTSILSAFACFACVPLSYAGSFEVSGRLGIEGRYFVNEPLFAGQLQNTQVSMLAEPELYWSSDNGKNSFTFKPFYRVDSQDEERNHGDIREFSYIYASDGWELRAGIRKEFWGVTEFQHLVDVINQTDAVEDFDGEDKLGQAMLNFSGVYDWGIVDVFVLPLFRERTFPGTDGRLRAALPIDTDQVSYESSKEDEHVDFAIRWSHSIGDIDIGTHWFRGTNREPLLTLNVNEQGVALHQFYQQMEQFGLDGQMITGDTLWKVEAIYRNTNTGNHWASQAGLEHTFYGVFDSVIDVGLLMEHAWDSRGEGSDTEITTIFQNDLYIGTRVALNDAQSSELLMGLGTDLEHSTSSFLFEFSRRLGNSFKFSADVRIIQSSESVDLLYSIREDDHLQVSLDWYF</sequence>
<reference evidence="3" key="1">
    <citation type="journal article" date="2019" name="Int. J. Syst. Evol. Microbiol.">
        <title>The Global Catalogue of Microorganisms (GCM) 10K type strain sequencing project: providing services to taxonomists for standard genome sequencing and annotation.</title>
        <authorList>
            <consortium name="The Broad Institute Genomics Platform"/>
            <consortium name="The Broad Institute Genome Sequencing Center for Infectious Disease"/>
            <person name="Wu L."/>
            <person name="Ma J."/>
        </authorList>
    </citation>
    <scope>NUCLEOTIDE SEQUENCE [LARGE SCALE GENOMIC DNA]</scope>
    <source>
        <strain evidence="3">KCTC 52473</strain>
    </source>
</reference>
<comment type="caution">
    <text evidence="2">The sequence shown here is derived from an EMBL/GenBank/DDBJ whole genome shotgun (WGS) entry which is preliminary data.</text>
</comment>